<comment type="caution">
    <text evidence="6">The sequence shown here is derived from an EMBL/GenBank/DDBJ whole genome shotgun (WGS) entry which is preliminary data.</text>
</comment>
<evidence type="ECO:0000256" key="1">
    <source>
        <dbReference type="ARBA" id="ARBA00010088"/>
    </source>
</evidence>
<accession>A0AAV9W2N6</accession>
<dbReference type="Gene3D" id="3.40.50.1820">
    <property type="entry name" value="alpha/beta hydrolase"/>
    <property type="match status" value="1"/>
</dbReference>
<dbReference type="Pfam" id="PF08386">
    <property type="entry name" value="Abhydrolase_4"/>
    <property type="match status" value="1"/>
</dbReference>
<dbReference type="SUPFAM" id="SSF53474">
    <property type="entry name" value="alpha/beta-Hydrolases"/>
    <property type="match status" value="1"/>
</dbReference>
<feature type="domain" description="AB hydrolase-1" evidence="4">
    <location>
        <begin position="87"/>
        <end position="268"/>
    </location>
</feature>
<dbReference type="PANTHER" id="PTHR43248">
    <property type="entry name" value="2-SUCCINYL-6-HYDROXY-2,4-CYCLOHEXADIENE-1-CARBOXYLATE SYNTHASE"/>
    <property type="match status" value="1"/>
</dbReference>
<organism evidence="6 7">
    <name type="scientific">Arthrobotrys musiformis</name>
    <dbReference type="NCBI Taxonomy" id="47236"/>
    <lineage>
        <taxon>Eukaryota</taxon>
        <taxon>Fungi</taxon>
        <taxon>Dikarya</taxon>
        <taxon>Ascomycota</taxon>
        <taxon>Pezizomycotina</taxon>
        <taxon>Orbiliomycetes</taxon>
        <taxon>Orbiliales</taxon>
        <taxon>Orbiliaceae</taxon>
        <taxon>Arthrobotrys</taxon>
    </lineage>
</organism>
<evidence type="ECO:0000313" key="6">
    <source>
        <dbReference type="EMBL" id="KAK6499986.1"/>
    </source>
</evidence>
<keyword evidence="3" id="KW-0732">Signal</keyword>
<dbReference type="Proteomes" id="UP001370758">
    <property type="component" value="Unassembled WGS sequence"/>
</dbReference>
<protein>
    <recommendedName>
        <fullName evidence="8">AB hydrolase-1 domain-containing protein</fullName>
    </recommendedName>
</protein>
<dbReference type="Pfam" id="PF00561">
    <property type="entry name" value="Abhydrolase_1"/>
    <property type="match status" value="1"/>
</dbReference>
<feature type="domain" description="Peptidase S33 tripeptidyl aminopeptidase-like C-terminal" evidence="5">
    <location>
        <begin position="438"/>
        <end position="539"/>
    </location>
</feature>
<name>A0AAV9W2N6_9PEZI</name>
<dbReference type="EMBL" id="JAVHJL010000007">
    <property type="protein sequence ID" value="KAK6499986.1"/>
    <property type="molecule type" value="Genomic_DNA"/>
</dbReference>
<feature type="signal peptide" evidence="3">
    <location>
        <begin position="1"/>
        <end position="22"/>
    </location>
</feature>
<keyword evidence="7" id="KW-1185">Reference proteome</keyword>
<evidence type="ECO:0000259" key="5">
    <source>
        <dbReference type="Pfam" id="PF08386"/>
    </source>
</evidence>
<dbReference type="PANTHER" id="PTHR43248:SF25">
    <property type="entry name" value="AB HYDROLASE-1 DOMAIN-CONTAINING PROTEIN-RELATED"/>
    <property type="match status" value="1"/>
</dbReference>
<evidence type="ECO:0000256" key="3">
    <source>
        <dbReference type="SAM" id="SignalP"/>
    </source>
</evidence>
<sequence>MFQNIKIATAAAVLSTIAPAVAIPAKEYFFDTIPASQELVWYPCNQTFECARLSVPLNPLEPNNGLRSEIPIIKYPADESDEYKGMILTNPGGPGFSGVGFLLNAATLIADLTGEGWDVIGFDTRGTGYSKPNGAVGYGNVPLSPKLQNASNIGPHQLMKRSAKADNFGIKIPSSPDSWVQKQYELGIELDTLIQKNANMDNQAVPYMTTPNVAFDMLEIAKADARSQGLSDEAVLVNFFGISYGTVIGQTFAALYPQHVGRFVMDGVVDIDDYYGGKMGPTRFDEGIATFFTSCFNAGPEVCSFYTGNSQNDIRNRFNNLMAHFDSSKAIAEKWENATIIQGARDAVRGLLMFTPYDAMANFPLLAESLTSLEEWVKADTVLENRETFLQWSADQFALPDRMEYFFEILCSDMNNELVGSKQLSKDFTDSLRQSSVVAGESYIAQYAICSRLQLKSKSKFNGKIGGDTKNPMLFVGSSGDPVTPFENAERAQKRYKGSQMVYVESDAHGILGQSNKCADDTVRAYFQNLTLPGQNNRCSADASVRDQPWHTPKKSNAGSITLDPLHIFGSGTVLMVLLLTGLDVVNIIL</sequence>
<dbReference type="InterPro" id="IPR000073">
    <property type="entry name" value="AB_hydrolase_1"/>
</dbReference>
<evidence type="ECO:0000256" key="2">
    <source>
        <dbReference type="ARBA" id="ARBA00022801"/>
    </source>
</evidence>
<feature type="chain" id="PRO_5044012858" description="AB hydrolase-1 domain-containing protein" evidence="3">
    <location>
        <begin position="23"/>
        <end position="590"/>
    </location>
</feature>
<dbReference type="InterPro" id="IPR051601">
    <property type="entry name" value="Serine_prot/Carboxylest_S33"/>
</dbReference>
<evidence type="ECO:0008006" key="8">
    <source>
        <dbReference type="Google" id="ProtNLM"/>
    </source>
</evidence>
<dbReference type="InterPro" id="IPR029058">
    <property type="entry name" value="AB_hydrolase_fold"/>
</dbReference>
<dbReference type="AlphaFoldDB" id="A0AAV9W2N6"/>
<keyword evidence="2" id="KW-0378">Hydrolase</keyword>
<gene>
    <name evidence="6" type="ORF">TWF481_010343</name>
</gene>
<evidence type="ECO:0000259" key="4">
    <source>
        <dbReference type="Pfam" id="PF00561"/>
    </source>
</evidence>
<dbReference type="InterPro" id="IPR013595">
    <property type="entry name" value="Pept_S33_TAP-like_C"/>
</dbReference>
<evidence type="ECO:0000313" key="7">
    <source>
        <dbReference type="Proteomes" id="UP001370758"/>
    </source>
</evidence>
<reference evidence="6 7" key="1">
    <citation type="submission" date="2023-08" db="EMBL/GenBank/DDBJ databases">
        <authorList>
            <person name="Palmer J.M."/>
        </authorList>
    </citation>
    <scope>NUCLEOTIDE SEQUENCE [LARGE SCALE GENOMIC DNA]</scope>
    <source>
        <strain evidence="6 7">TWF481</strain>
    </source>
</reference>
<comment type="similarity">
    <text evidence="1">Belongs to the peptidase S33 family.</text>
</comment>
<dbReference type="GO" id="GO:0016787">
    <property type="term" value="F:hydrolase activity"/>
    <property type="evidence" value="ECO:0007669"/>
    <property type="project" value="UniProtKB-KW"/>
</dbReference>
<proteinExistence type="inferred from homology"/>